<evidence type="ECO:0000256" key="1">
    <source>
        <dbReference type="SAM" id="Phobius"/>
    </source>
</evidence>
<dbReference type="Gene3D" id="1.20.1280.290">
    <property type="match status" value="2"/>
</dbReference>
<comment type="caution">
    <text evidence="2">The sequence shown here is derived from an EMBL/GenBank/DDBJ whole genome shotgun (WGS) entry which is preliminary data.</text>
</comment>
<gene>
    <name evidence="2" type="ORF">ACFQS1_32660</name>
</gene>
<dbReference type="EMBL" id="JBHTBJ010000037">
    <property type="protein sequence ID" value="MFC7278744.1"/>
    <property type="molecule type" value="Genomic_DNA"/>
</dbReference>
<dbReference type="RefSeq" id="WP_378975847.1">
    <property type="nucleotide sequence ID" value="NZ_JBHTBJ010000037.1"/>
</dbReference>
<feature type="transmembrane region" description="Helical" evidence="1">
    <location>
        <begin position="34"/>
        <end position="55"/>
    </location>
</feature>
<keyword evidence="3" id="KW-1185">Reference proteome</keyword>
<proteinExistence type="predicted"/>
<organism evidence="2 3">
    <name type="scientific">Paractinoplanes rhizophilus</name>
    <dbReference type="NCBI Taxonomy" id="1416877"/>
    <lineage>
        <taxon>Bacteria</taxon>
        <taxon>Bacillati</taxon>
        <taxon>Actinomycetota</taxon>
        <taxon>Actinomycetes</taxon>
        <taxon>Micromonosporales</taxon>
        <taxon>Micromonosporaceae</taxon>
        <taxon>Paractinoplanes</taxon>
    </lineage>
</organism>
<keyword evidence="1" id="KW-0812">Transmembrane</keyword>
<dbReference type="Proteomes" id="UP001596548">
    <property type="component" value="Unassembled WGS sequence"/>
</dbReference>
<sequence>MLTHAIGCLGAALSMSLSWPQVYKSCVQRRTGGLSSTASALGVALPLGWITYGLLSGEHIQIVTNVVTGAAGLAILVALLVTQPALRSGRALRMSAGAFAGVLTMALLSGLAAVLPGVRGHQVAPVLGLALAAFSILSAIPQPLSLLRDRHQDLSGLSPLRWRMGAGAGASWFAYGLGTAQPAVWASAVVGLISALTVCTIIHLRSDHAAAVIDHDAARWRNSITTRNLAMAGI</sequence>
<feature type="transmembrane region" description="Helical" evidence="1">
    <location>
        <begin position="183"/>
        <end position="204"/>
    </location>
</feature>
<feature type="transmembrane region" description="Helical" evidence="1">
    <location>
        <begin position="94"/>
        <end position="115"/>
    </location>
</feature>
<evidence type="ECO:0000313" key="3">
    <source>
        <dbReference type="Proteomes" id="UP001596548"/>
    </source>
</evidence>
<name>A0ABW2I1K9_9ACTN</name>
<protein>
    <submittedName>
        <fullName evidence="2">SemiSWEET transporter</fullName>
    </submittedName>
</protein>
<feature type="transmembrane region" description="Helical" evidence="1">
    <location>
        <begin position="122"/>
        <end position="140"/>
    </location>
</feature>
<keyword evidence="1" id="KW-0472">Membrane</keyword>
<reference evidence="3" key="1">
    <citation type="journal article" date="2019" name="Int. J. Syst. Evol. Microbiol.">
        <title>The Global Catalogue of Microorganisms (GCM) 10K type strain sequencing project: providing services to taxonomists for standard genome sequencing and annotation.</title>
        <authorList>
            <consortium name="The Broad Institute Genomics Platform"/>
            <consortium name="The Broad Institute Genome Sequencing Center for Infectious Disease"/>
            <person name="Wu L."/>
            <person name="Ma J."/>
        </authorList>
    </citation>
    <scope>NUCLEOTIDE SEQUENCE [LARGE SCALE GENOMIC DNA]</scope>
    <source>
        <strain evidence="3">XZYJT-10</strain>
    </source>
</reference>
<keyword evidence="1" id="KW-1133">Transmembrane helix</keyword>
<accession>A0ABW2I1K9</accession>
<evidence type="ECO:0000313" key="2">
    <source>
        <dbReference type="EMBL" id="MFC7278744.1"/>
    </source>
</evidence>
<dbReference type="NCBIfam" id="NF037967">
    <property type="entry name" value="SemiSWEET_1"/>
    <property type="match status" value="1"/>
</dbReference>
<feature type="transmembrane region" description="Helical" evidence="1">
    <location>
        <begin position="62"/>
        <end position="82"/>
    </location>
</feature>